<gene>
    <name evidence="1" type="ORF">JF544_17245</name>
</gene>
<accession>A0ABS3E062</accession>
<dbReference type="Proteomes" id="UP000663970">
    <property type="component" value="Unassembled WGS sequence"/>
</dbReference>
<protein>
    <submittedName>
        <fullName evidence="1">Nucleotidyltransferase family protein</fullName>
    </submittedName>
</protein>
<proteinExistence type="predicted"/>
<organism evidence="1 2">
    <name type="scientific">Halobacillus kuroshimensis</name>
    <dbReference type="NCBI Taxonomy" id="302481"/>
    <lineage>
        <taxon>Bacteria</taxon>
        <taxon>Bacillati</taxon>
        <taxon>Bacillota</taxon>
        <taxon>Bacilli</taxon>
        <taxon>Bacillales</taxon>
        <taxon>Bacillaceae</taxon>
        <taxon>Halobacillus</taxon>
    </lineage>
</organism>
<dbReference type="EMBL" id="JAEKJY010000006">
    <property type="protein sequence ID" value="MBN8237005.1"/>
    <property type="molecule type" value="Genomic_DNA"/>
</dbReference>
<evidence type="ECO:0000313" key="1">
    <source>
        <dbReference type="EMBL" id="MBN8237005.1"/>
    </source>
</evidence>
<dbReference type="PANTHER" id="PTHR39166:SF1">
    <property type="entry name" value="BLL1166 PROTEIN"/>
    <property type="match status" value="1"/>
</dbReference>
<sequence>MNSLESELIEIIQEKTPHLLPIFDQADHYFSCYYIGAGALVQSVWNEKHGFDPAYGIGDADLIYFDPEGTLEEERQLERDMRKQLSRHPFEMDVTNEALVHLWYEDKFDIPIDPYPSLEAAVDTWPTTASSLAVQRRAPGTFDIYAPFGLEDLFSLIVRPNKRLIPEEVYLKKAAKWKKRWPKLTILPWE</sequence>
<name>A0ABS3E062_9BACI</name>
<dbReference type="InterPro" id="IPR009267">
    <property type="entry name" value="NTP_transf_6"/>
</dbReference>
<reference evidence="1 2" key="1">
    <citation type="submission" date="2020-12" db="EMBL/GenBank/DDBJ databases">
        <title>Oil enriched cultivation method for isolating marine PHA-producing bacteria.</title>
        <authorList>
            <person name="Zheng W."/>
            <person name="Yu S."/>
            <person name="Huang Y."/>
        </authorList>
    </citation>
    <scope>NUCLEOTIDE SEQUENCE [LARGE SCALE GENOMIC DNA]</scope>
    <source>
        <strain evidence="1 2">SY-2-6</strain>
    </source>
</reference>
<comment type="caution">
    <text evidence="1">The sequence shown here is derived from an EMBL/GenBank/DDBJ whole genome shotgun (WGS) entry which is preliminary data.</text>
</comment>
<keyword evidence="2" id="KW-1185">Reference proteome</keyword>
<evidence type="ECO:0000313" key="2">
    <source>
        <dbReference type="Proteomes" id="UP000663970"/>
    </source>
</evidence>
<dbReference type="Pfam" id="PF06042">
    <property type="entry name" value="NTP_transf_6"/>
    <property type="match status" value="1"/>
</dbReference>
<dbReference type="RefSeq" id="WP_035532883.1">
    <property type="nucleotide sequence ID" value="NZ_JAEKJY010000006.1"/>
</dbReference>
<dbReference type="PANTHER" id="PTHR39166">
    <property type="entry name" value="BLL1166 PROTEIN"/>
    <property type="match status" value="1"/>
</dbReference>